<evidence type="ECO:0000313" key="1">
    <source>
        <dbReference type="EMBL" id="TVX85992.1"/>
    </source>
</evidence>
<dbReference type="AlphaFoldDB" id="A0A559IEA9"/>
<protein>
    <submittedName>
        <fullName evidence="1">Uncharacterized protein</fullName>
    </submittedName>
</protein>
<keyword evidence="2" id="KW-1185">Reference proteome</keyword>
<name>A0A559IEA9_9BACL</name>
<accession>A0A559IEA9</accession>
<comment type="caution">
    <text evidence="1">The sequence shown here is derived from an EMBL/GenBank/DDBJ whole genome shotgun (WGS) entry which is preliminary data.</text>
</comment>
<evidence type="ECO:0000313" key="2">
    <source>
        <dbReference type="Proteomes" id="UP000318102"/>
    </source>
</evidence>
<dbReference type="RefSeq" id="WP_144994727.1">
    <property type="nucleotide sequence ID" value="NZ_VNJK01000006.1"/>
</dbReference>
<reference evidence="1 2" key="1">
    <citation type="submission" date="2019-07" db="EMBL/GenBank/DDBJ databases">
        <authorList>
            <person name="Kim J."/>
        </authorList>
    </citation>
    <scope>NUCLEOTIDE SEQUENCE [LARGE SCALE GENOMIC DNA]</scope>
    <source>
        <strain evidence="1 2">N4</strain>
    </source>
</reference>
<dbReference type="Proteomes" id="UP000318102">
    <property type="component" value="Unassembled WGS sequence"/>
</dbReference>
<dbReference type="EMBL" id="VNJK01000006">
    <property type="protein sequence ID" value="TVX85992.1"/>
    <property type="molecule type" value="Genomic_DNA"/>
</dbReference>
<gene>
    <name evidence="1" type="ORF">FPZ44_23885</name>
</gene>
<organism evidence="1 2">
    <name type="scientific">Paenibacillus agilis</name>
    <dbReference type="NCBI Taxonomy" id="3020863"/>
    <lineage>
        <taxon>Bacteria</taxon>
        <taxon>Bacillati</taxon>
        <taxon>Bacillota</taxon>
        <taxon>Bacilli</taxon>
        <taxon>Bacillales</taxon>
        <taxon>Paenibacillaceae</taxon>
        <taxon>Paenibacillus</taxon>
    </lineage>
</organism>
<proteinExistence type="predicted"/>
<sequence length="73" mass="8330">MKITELEWLKKNVEKVSLTDVERLRELGAFRMIEQGLISMPLSKFVSIAEEIANIVGRYMEGEKNVLPPPQGQ</sequence>